<proteinExistence type="predicted"/>
<accession>A0A011NBY0</accession>
<dbReference type="PATRIC" id="fig|1450449.3.peg.1635"/>
<evidence type="ECO:0000313" key="4">
    <source>
        <dbReference type="Proteomes" id="UP000054123"/>
    </source>
</evidence>
<feature type="transmembrane region" description="Helical" evidence="1">
    <location>
        <begin position="61"/>
        <end position="86"/>
    </location>
</feature>
<dbReference type="RefSeq" id="WP_042803385.1">
    <property type="nucleotide sequence ID" value="NZ_AVSP01000004.1"/>
</dbReference>
<dbReference type="GO" id="GO:0004190">
    <property type="term" value="F:aspartic-type endopeptidase activity"/>
    <property type="evidence" value="ECO:0007669"/>
    <property type="project" value="InterPro"/>
</dbReference>
<keyword evidence="4" id="KW-1185">Reference proteome</keyword>
<feature type="transmembrane region" description="Helical" evidence="1">
    <location>
        <begin position="123"/>
        <end position="141"/>
    </location>
</feature>
<organism evidence="3 4">
    <name type="scientific">Mannheimia granulomatis</name>
    <dbReference type="NCBI Taxonomy" id="85402"/>
    <lineage>
        <taxon>Bacteria</taxon>
        <taxon>Pseudomonadati</taxon>
        <taxon>Pseudomonadota</taxon>
        <taxon>Gammaproteobacteria</taxon>
        <taxon>Pasteurellales</taxon>
        <taxon>Pasteurellaceae</taxon>
        <taxon>Mannheimia</taxon>
    </lineage>
</organism>
<evidence type="ECO:0000256" key="1">
    <source>
        <dbReference type="SAM" id="Phobius"/>
    </source>
</evidence>
<dbReference type="Pfam" id="PF01478">
    <property type="entry name" value="Peptidase_A24"/>
    <property type="match status" value="1"/>
</dbReference>
<sequence length="211" mass="24484">MWVLFSIFAVFYLKAEIPKFTKRTNQQIYQDTASLVNLDFSEQHFLAKSKLQPKQSQWSNLFFVLFPLITLFSESTMVAGIFILLCFLSLLDICYYLADLRAIILIFLLVLAETLTNFHNETLLFTLLFCIFITIFSQIVFKKETFGSGDMLLLCALSPLFVPEKMLLLMLIASLLGILTYALYWRWHKKKLEKLPFIPFISIATAIVYLT</sequence>
<dbReference type="OrthoDB" id="5677554at2"/>
<dbReference type="STRING" id="1122190.GCA_000621105_00497"/>
<feature type="transmembrane region" description="Helical" evidence="1">
    <location>
        <begin position="93"/>
        <end position="111"/>
    </location>
</feature>
<keyword evidence="1" id="KW-1133">Transmembrane helix</keyword>
<evidence type="ECO:0000313" key="3">
    <source>
        <dbReference type="EMBL" id="EXI62087.1"/>
    </source>
</evidence>
<dbReference type="GO" id="GO:0016020">
    <property type="term" value="C:membrane"/>
    <property type="evidence" value="ECO:0007669"/>
    <property type="project" value="InterPro"/>
</dbReference>
<evidence type="ECO:0000259" key="2">
    <source>
        <dbReference type="Pfam" id="PF01478"/>
    </source>
</evidence>
<dbReference type="InterPro" id="IPR000045">
    <property type="entry name" value="Prepilin_IV_endopep_pep"/>
</dbReference>
<dbReference type="Proteomes" id="UP000054123">
    <property type="component" value="Unassembled WGS sequence"/>
</dbReference>
<keyword evidence="1" id="KW-0472">Membrane</keyword>
<dbReference type="AlphaFoldDB" id="A0A011NBY0"/>
<comment type="caution">
    <text evidence="3">The sequence shown here is derived from an EMBL/GenBank/DDBJ whole genome shotgun (WGS) entry which is preliminary data.</text>
</comment>
<dbReference type="EMBL" id="JANJ01000005">
    <property type="protein sequence ID" value="EXI62087.1"/>
    <property type="molecule type" value="Genomic_DNA"/>
</dbReference>
<feature type="domain" description="Prepilin type IV endopeptidase peptidase" evidence="2">
    <location>
        <begin position="81"/>
        <end position="179"/>
    </location>
</feature>
<name>A0A011NBY0_9PAST</name>
<feature type="transmembrane region" description="Helical" evidence="1">
    <location>
        <begin position="168"/>
        <end position="185"/>
    </location>
</feature>
<keyword evidence="1" id="KW-0812">Transmembrane</keyword>
<reference evidence="3 4" key="1">
    <citation type="journal article" date="2014" name="Genome Announc.">
        <title>Genome Sequence of a Presumptive Mannheimia haemolytica Strain with an A1/A6-Cross-Reactive Serotype from a White-Tailed Deer (Odocoileus virginianus).</title>
        <authorList>
            <person name="Lawrence P.K."/>
            <person name="Bey R.F."/>
            <person name="Wiener B."/>
            <person name="Kittichotirat W."/>
            <person name="Bumgarner R.E."/>
        </authorList>
    </citation>
    <scope>NUCLEOTIDE SEQUENCE [LARGE SCALE GENOMIC DNA]</scope>
    <source>
        <strain evidence="3 4">PKL10</strain>
    </source>
</reference>
<gene>
    <name evidence="3" type="ORF">AK33_08250</name>
</gene>
<protein>
    <submittedName>
        <fullName evidence="3">Peptidase</fullName>
    </submittedName>
</protein>